<dbReference type="RefSeq" id="WP_120742019.1">
    <property type="nucleotide sequence ID" value="NZ_CP032568.1"/>
</dbReference>
<dbReference type="Pfam" id="PF13577">
    <property type="entry name" value="SnoaL_4"/>
    <property type="match status" value="1"/>
</dbReference>
<dbReference type="SUPFAM" id="SSF54427">
    <property type="entry name" value="NTF2-like"/>
    <property type="match status" value="1"/>
</dbReference>
<feature type="domain" description="SnoaL-like" evidence="1">
    <location>
        <begin position="16"/>
        <end position="143"/>
    </location>
</feature>
<dbReference type="OrthoDB" id="1492465at2"/>
<protein>
    <submittedName>
        <fullName evidence="2">Nuclear transport factor 2 family protein</fullName>
    </submittedName>
</protein>
<evidence type="ECO:0000259" key="1">
    <source>
        <dbReference type="Pfam" id="PF13577"/>
    </source>
</evidence>
<dbReference type="Gene3D" id="3.10.450.50">
    <property type="match status" value="1"/>
</dbReference>
<dbReference type="CDD" id="cd00531">
    <property type="entry name" value="NTF2_like"/>
    <property type="match status" value="1"/>
</dbReference>
<dbReference type="KEGG" id="nyu:D7D52_30940"/>
<dbReference type="InterPro" id="IPR037401">
    <property type="entry name" value="SnoaL-like"/>
</dbReference>
<dbReference type="Proteomes" id="UP000267164">
    <property type="component" value="Chromosome"/>
</dbReference>
<name>A0A386ZJ13_9NOCA</name>
<keyword evidence="3" id="KW-1185">Reference proteome</keyword>
<evidence type="ECO:0000313" key="2">
    <source>
        <dbReference type="EMBL" id="AYF77496.1"/>
    </source>
</evidence>
<evidence type="ECO:0000313" key="3">
    <source>
        <dbReference type="Proteomes" id="UP000267164"/>
    </source>
</evidence>
<proteinExistence type="predicted"/>
<reference evidence="2 3" key="1">
    <citation type="submission" date="2018-09" db="EMBL/GenBank/DDBJ databases">
        <title>Nocardia yunnanensis sp. nov., an actinomycete isolated from a soil sample.</title>
        <authorList>
            <person name="Zhang J."/>
        </authorList>
    </citation>
    <scope>NUCLEOTIDE SEQUENCE [LARGE SCALE GENOMIC DNA]</scope>
    <source>
        <strain evidence="2 3">CFHS0054</strain>
    </source>
</reference>
<organism evidence="2 3">
    <name type="scientific">Nocardia yunnanensis</name>
    <dbReference type="NCBI Taxonomy" id="2382165"/>
    <lineage>
        <taxon>Bacteria</taxon>
        <taxon>Bacillati</taxon>
        <taxon>Actinomycetota</taxon>
        <taxon>Actinomycetes</taxon>
        <taxon>Mycobacteriales</taxon>
        <taxon>Nocardiaceae</taxon>
        <taxon>Nocardia</taxon>
    </lineage>
</organism>
<dbReference type="AlphaFoldDB" id="A0A386ZJ13"/>
<gene>
    <name evidence="2" type="ORF">D7D52_30940</name>
</gene>
<sequence>MNESTPGIEEARMDLVETRLALRELAERYAAHVDRRRDAETAALFTADGSLVVEWGDERPATATQGRAAIEATMKSLDRYRVTRHVIANQLLDFSGDAVRGETYCTASHVYDTASGPRVFIMQIRYADTFAHGGDGWLFAERRLQVDWTEDRPLNTADAE</sequence>
<dbReference type="InterPro" id="IPR032710">
    <property type="entry name" value="NTF2-like_dom_sf"/>
</dbReference>
<dbReference type="EMBL" id="CP032568">
    <property type="protein sequence ID" value="AYF77496.1"/>
    <property type="molecule type" value="Genomic_DNA"/>
</dbReference>
<accession>A0A386ZJ13</accession>